<feature type="transmembrane region" description="Helical" evidence="2">
    <location>
        <begin position="160"/>
        <end position="182"/>
    </location>
</feature>
<accession>A0A200R9W8</accession>
<name>A0A200R9W8_MACCD</name>
<dbReference type="OMA" id="AMPSIMG"/>
<feature type="region of interest" description="Disordered" evidence="1">
    <location>
        <begin position="1"/>
        <end position="97"/>
    </location>
</feature>
<keyword evidence="2" id="KW-0472">Membrane</keyword>
<dbReference type="Proteomes" id="UP000195402">
    <property type="component" value="Unassembled WGS sequence"/>
</dbReference>
<feature type="compositionally biased region" description="Polar residues" evidence="1">
    <location>
        <begin position="35"/>
        <end position="58"/>
    </location>
</feature>
<dbReference type="GO" id="GO:0009507">
    <property type="term" value="C:chloroplast"/>
    <property type="evidence" value="ECO:0007669"/>
    <property type="project" value="TreeGrafter"/>
</dbReference>
<dbReference type="PANTHER" id="PTHR37385">
    <property type="entry name" value="PROTEIN LOW PSII ACCUMULATION 2, CHLOROPLASTIC"/>
    <property type="match status" value="1"/>
</dbReference>
<evidence type="ECO:0000256" key="2">
    <source>
        <dbReference type="SAM" id="Phobius"/>
    </source>
</evidence>
<organism evidence="3 4">
    <name type="scientific">Macleaya cordata</name>
    <name type="common">Five-seeded plume-poppy</name>
    <name type="synonym">Bocconia cordata</name>
    <dbReference type="NCBI Taxonomy" id="56857"/>
    <lineage>
        <taxon>Eukaryota</taxon>
        <taxon>Viridiplantae</taxon>
        <taxon>Streptophyta</taxon>
        <taxon>Embryophyta</taxon>
        <taxon>Tracheophyta</taxon>
        <taxon>Spermatophyta</taxon>
        <taxon>Magnoliopsida</taxon>
        <taxon>Ranunculales</taxon>
        <taxon>Papaveraceae</taxon>
        <taxon>Papaveroideae</taxon>
        <taxon>Macleaya</taxon>
    </lineage>
</organism>
<evidence type="ECO:0008006" key="5">
    <source>
        <dbReference type="Google" id="ProtNLM"/>
    </source>
</evidence>
<dbReference type="EMBL" id="MVGT01000185">
    <property type="protein sequence ID" value="OVA19527.1"/>
    <property type="molecule type" value="Genomic_DNA"/>
</dbReference>
<keyword evidence="4" id="KW-1185">Reference proteome</keyword>
<reference evidence="3 4" key="1">
    <citation type="journal article" date="2017" name="Mol. Plant">
        <title>The Genome of Medicinal Plant Macleaya cordata Provides New Insights into Benzylisoquinoline Alkaloids Metabolism.</title>
        <authorList>
            <person name="Liu X."/>
            <person name="Liu Y."/>
            <person name="Huang P."/>
            <person name="Ma Y."/>
            <person name="Qing Z."/>
            <person name="Tang Q."/>
            <person name="Cao H."/>
            <person name="Cheng P."/>
            <person name="Zheng Y."/>
            <person name="Yuan Z."/>
            <person name="Zhou Y."/>
            <person name="Liu J."/>
            <person name="Tang Z."/>
            <person name="Zhuo Y."/>
            <person name="Zhang Y."/>
            <person name="Yu L."/>
            <person name="Huang J."/>
            <person name="Yang P."/>
            <person name="Peng Q."/>
            <person name="Zhang J."/>
            <person name="Jiang W."/>
            <person name="Zhang Z."/>
            <person name="Lin K."/>
            <person name="Ro D.K."/>
            <person name="Chen X."/>
            <person name="Xiong X."/>
            <person name="Shang Y."/>
            <person name="Huang S."/>
            <person name="Zeng J."/>
        </authorList>
    </citation>
    <scope>NUCLEOTIDE SEQUENCE [LARGE SCALE GENOMIC DNA]</scope>
    <source>
        <strain evidence="4">cv. BLH2017</strain>
        <tissue evidence="3">Root</tissue>
    </source>
</reference>
<dbReference type="InterPro" id="IPR038789">
    <property type="entry name" value="LPA2-like"/>
</dbReference>
<sequence length="192" mass="21040">MALAIQSSCPLKRPSVHHPSTIHIFPTKTRFTVRATESSSGDSEPTNGGTQLESSSVLTPPKKSNKTGVGFGSSSSTETKDNKKKPRSRERATIVRRSPLQKPSFLSNKKEAQITQEQSRNESAFLLTWLGLGSLILIEGIALSASGFLPEEWDKLFVKYLYPSFTPTVFLFVAGTTVYGVLKYLQGEKTKG</sequence>
<evidence type="ECO:0000256" key="1">
    <source>
        <dbReference type="SAM" id="MobiDB-lite"/>
    </source>
</evidence>
<evidence type="ECO:0000313" key="4">
    <source>
        <dbReference type="Proteomes" id="UP000195402"/>
    </source>
</evidence>
<keyword evidence="2" id="KW-1133">Transmembrane helix</keyword>
<dbReference type="AlphaFoldDB" id="A0A200R9W8"/>
<proteinExistence type="predicted"/>
<evidence type="ECO:0000313" key="3">
    <source>
        <dbReference type="EMBL" id="OVA19527.1"/>
    </source>
</evidence>
<dbReference type="OrthoDB" id="568307at2759"/>
<keyword evidence="2" id="KW-0812">Transmembrane</keyword>
<dbReference type="FunCoup" id="A0A200R9W8">
    <property type="interactions" value="1378"/>
</dbReference>
<dbReference type="PANTHER" id="PTHR37385:SF2">
    <property type="entry name" value="PROTEIN LPA2"/>
    <property type="match status" value="1"/>
</dbReference>
<gene>
    <name evidence="3" type="ORF">BVC80_9051g20</name>
</gene>
<dbReference type="STRING" id="56857.A0A200R9W8"/>
<protein>
    <recommendedName>
        <fullName evidence="5">Protein LOW PSII ACCUMULATION 2, chloroplastic</fullName>
    </recommendedName>
</protein>
<comment type="caution">
    <text evidence="3">The sequence shown here is derived from an EMBL/GenBank/DDBJ whole genome shotgun (WGS) entry which is preliminary data.</text>
</comment>
<dbReference type="InParanoid" id="A0A200R9W8"/>
<feature type="transmembrane region" description="Helical" evidence="2">
    <location>
        <begin position="124"/>
        <end position="148"/>
    </location>
</feature>